<proteinExistence type="predicted"/>
<reference evidence="1" key="2">
    <citation type="journal article" date="2015" name="Fish Shellfish Immunol.">
        <title>Early steps in the European eel (Anguilla anguilla)-Vibrio vulnificus interaction in the gills: Role of the RtxA13 toxin.</title>
        <authorList>
            <person name="Callol A."/>
            <person name="Pajuelo D."/>
            <person name="Ebbesson L."/>
            <person name="Teles M."/>
            <person name="MacKenzie S."/>
            <person name="Amaro C."/>
        </authorList>
    </citation>
    <scope>NUCLEOTIDE SEQUENCE</scope>
</reference>
<protein>
    <submittedName>
        <fullName evidence="1">Uncharacterized protein</fullName>
    </submittedName>
</protein>
<dbReference type="AlphaFoldDB" id="A0A0E9S966"/>
<name>A0A0E9S966_ANGAN</name>
<evidence type="ECO:0000313" key="1">
    <source>
        <dbReference type="EMBL" id="JAH37801.1"/>
    </source>
</evidence>
<dbReference type="EMBL" id="GBXM01070776">
    <property type="protein sequence ID" value="JAH37801.1"/>
    <property type="molecule type" value="Transcribed_RNA"/>
</dbReference>
<organism evidence="1">
    <name type="scientific">Anguilla anguilla</name>
    <name type="common">European freshwater eel</name>
    <name type="synonym">Muraena anguilla</name>
    <dbReference type="NCBI Taxonomy" id="7936"/>
    <lineage>
        <taxon>Eukaryota</taxon>
        <taxon>Metazoa</taxon>
        <taxon>Chordata</taxon>
        <taxon>Craniata</taxon>
        <taxon>Vertebrata</taxon>
        <taxon>Euteleostomi</taxon>
        <taxon>Actinopterygii</taxon>
        <taxon>Neopterygii</taxon>
        <taxon>Teleostei</taxon>
        <taxon>Anguilliformes</taxon>
        <taxon>Anguillidae</taxon>
        <taxon>Anguilla</taxon>
    </lineage>
</organism>
<accession>A0A0E9S966</accession>
<sequence>MLISFVALYSQTYSHLFLYSCSFRRFGHLRLWTSHLKCAEVLVIVS</sequence>
<reference evidence="1" key="1">
    <citation type="submission" date="2014-11" db="EMBL/GenBank/DDBJ databases">
        <authorList>
            <person name="Amaro Gonzalez C."/>
        </authorList>
    </citation>
    <scope>NUCLEOTIDE SEQUENCE</scope>
</reference>